<dbReference type="EMBL" id="JABMKV010000001">
    <property type="protein sequence ID" value="NQX30407.1"/>
    <property type="molecule type" value="Genomic_DNA"/>
</dbReference>
<evidence type="ECO:0000313" key="1">
    <source>
        <dbReference type="EMBL" id="NQX30407.1"/>
    </source>
</evidence>
<dbReference type="Gene3D" id="1.10.390.10">
    <property type="entry name" value="Neutral Protease Domain 2"/>
    <property type="match status" value="1"/>
</dbReference>
<evidence type="ECO:0000313" key="2">
    <source>
        <dbReference type="Proteomes" id="UP000762110"/>
    </source>
</evidence>
<dbReference type="RefSeq" id="WP_173268602.1">
    <property type="nucleotide sequence ID" value="NZ_JABMKV010000001.1"/>
</dbReference>
<gene>
    <name evidence="1" type="ORF">HQN85_01615</name>
</gene>
<dbReference type="InterPro" id="IPR027268">
    <property type="entry name" value="Peptidase_M4/M1_CTD_sf"/>
</dbReference>
<evidence type="ECO:0008006" key="3">
    <source>
        <dbReference type="Google" id="ProtNLM"/>
    </source>
</evidence>
<name>A0ABX2D8L7_9SPHI</name>
<dbReference type="SUPFAM" id="SSF55486">
    <property type="entry name" value="Metalloproteases ('zincins'), catalytic domain"/>
    <property type="match status" value="1"/>
</dbReference>
<accession>A0ABX2D8L7</accession>
<reference evidence="1 2" key="1">
    <citation type="submission" date="2020-05" db="EMBL/GenBank/DDBJ databases">
        <title>Description of Pedobacter foliorum sp. nov.</title>
        <authorList>
            <person name="Qi S."/>
            <person name="Carlier A."/>
            <person name="Cnockaert M."/>
            <person name="Vandamme P."/>
        </authorList>
    </citation>
    <scope>NUCLEOTIDE SEQUENCE [LARGE SCALE GENOMIC DNA]</scope>
    <source>
        <strain evidence="1 2">LMG 31300</strain>
    </source>
</reference>
<comment type="caution">
    <text evidence="1">The sequence shown here is derived from an EMBL/GenBank/DDBJ whole genome shotgun (WGS) entry which is preliminary data.</text>
</comment>
<proteinExistence type="predicted"/>
<protein>
    <recommendedName>
        <fullName evidence="3">Peptidase M1 membrane alanine aminopeptidase domain-containing protein</fullName>
    </recommendedName>
</protein>
<keyword evidence="2" id="KW-1185">Reference proteome</keyword>
<dbReference type="Proteomes" id="UP000762110">
    <property type="component" value="Unassembled WGS sequence"/>
</dbReference>
<organism evidence="1 2">
    <name type="scientific">Pedobacter boryungensis</name>
    <dbReference type="NCBI Taxonomy" id="869962"/>
    <lineage>
        <taxon>Bacteria</taxon>
        <taxon>Pseudomonadati</taxon>
        <taxon>Bacteroidota</taxon>
        <taxon>Sphingobacteriia</taxon>
        <taxon>Sphingobacteriales</taxon>
        <taxon>Sphingobacteriaceae</taxon>
        <taxon>Pedobacter</taxon>
    </lineage>
</organism>
<sequence>MKLSILILLFFCCVTQTKSQDTIPVLKGNVTISIEKGTIACDFTLSNIPNIEDYVIRINSGMNILYFKNKTSGSLLYFDRDRSDSTSFGESIAYFFGGTKGVRKFLPKEIEVRYVGMFPVIDTAKETMVEDWRGNIAFVGKTLRADGYQSAWYPIIFDMKKQILYQKVKYDVQVNCSDCKTLYVNGSKPIIGQSNNFKSDTPQELLLYCGNYDFENLDNTYVLNGKMTNTQLSDFGSLVNGFKKYYETKLKLKYNGDITFINTIPTAKKYGFLFVSYPTITSVNAQPSGLNRFIDTKASAFYKPYVAHELGHYYFGELLRTNSEFGPVFNEGFTEYISLKLTKDLISDSLYKVNVAKKIKSLKDFKPKAFSQLKTQSDFNNRDLYVYYYVPIVLLALEHELGEKKMWEWLNEIILSKTDFTNYDFLKRSLVKSLDKKLYEHIINSYFETDESLLNAIKKISNQ</sequence>